<dbReference type="AlphaFoldDB" id="A0A1D3TPT3"/>
<dbReference type="GO" id="GO:0005886">
    <property type="term" value="C:plasma membrane"/>
    <property type="evidence" value="ECO:0007669"/>
    <property type="project" value="UniProtKB-SubCell"/>
</dbReference>
<protein>
    <submittedName>
        <fullName evidence="11">TRAP-type C4-dicarboxylate transport system, small permease component</fullName>
    </submittedName>
</protein>
<evidence type="ECO:0000256" key="5">
    <source>
        <dbReference type="ARBA" id="ARBA00022692"/>
    </source>
</evidence>
<dbReference type="GO" id="GO:0015740">
    <property type="term" value="P:C4-dicarboxylate transport"/>
    <property type="evidence" value="ECO:0007669"/>
    <property type="project" value="TreeGrafter"/>
</dbReference>
<evidence type="ECO:0000259" key="10">
    <source>
        <dbReference type="Pfam" id="PF04290"/>
    </source>
</evidence>
<keyword evidence="7 9" id="KW-0472">Membrane</keyword>
<feature type="transmembrane region" description="Helical" evidence="9">
    <location>
        <begin position="57"/>
        <end position="74"/>
    </location>
</feature>
<accession>A0A1D3TPT3</accession>
<evidence type="ECO:0000313" key="11">
    <source>
        <dbReference type="EMBL" id="SCP95545.1"/>
    </source>
</evidence>
<keyword evidence="2" id="KW-0813">Transport</keyword>
<keyword evidence="12" id="KW-1185">Reference proteome</keyword>
<dbReference type="InterPro" id="IPR007387">
    <property type="entry name" value="TRAP_DctQ"/>
</dbReference>
<evidence type="ECO:0000256" key="2">
    <source>
        <dbReference type="ARBA" id="ARBA00022448"/>
    </source>
</evidence>
<keyword evidence="6 9" id="KW-1133">Transmembrane helix</keyword>
<evidence type="ECO:0000256" key="4">
    <source>
        <dbReference type="ARBA" id="ARBA00022519"/>
    </source>
</evidence>
<proteinExistence type="inferred from homology"/>
<evidence type="ECO:0000256" key="8">
    <source>
        <dbReference type="ARBA" id="ARBA00038436"/>
    </source>
</evidence>
<feature type="transmembrane region" description="Helical" evidence="9">
    <location>
        <begin position="21"/>
        <end position="45"/>
    </location>
</feature>
<dbReference type="Proteomes" id="UP000199315">
    <property type="component" value="Unassembled WGS sequence"/>
</dbReference>
<evidence type="ECO:0000256" key="6">
    <source>
        <dbReference type="ARBA" id="ARBA00022989"/>
    </source>
</evidence>
<feature type="transmembrane region" description="Helical" evidence="9">
    <location>
        <begin position="95"/>
        <end position="114"/>
    </location>
</feature>
<keyword evidence="5 9" id="KW-0812">Transmembrane</keyword>
<gene>
    <name evidence="11" type="ORF">SAMN05421730_10022</name>
</gene>
<dbReference type="PANTHER" id="PTHR35011:SF11">
    <property type="entry name" value="TRAP TRANSPORTER SMALL PERMEASE PROTEIN"/>
    <property type="match status" value="1"/>
</dbReference>
<feature type="domain" description="Tripartite ATP-independent periplasmic transporters DctQ component" evidence="10">
    <location>
        <begin position="33"/>
        <end position="163"/>
    </location>
</feature>
<comment type="subcellular location">
    <subcellularLocation>
        <location evidence="1">Cell inner membrane</location>
        <topology evidence="1">Multi-pass membrane protein</topology>
    </subcellularLocation>
</comment>
<evidence type="ECO:0000256" key="7">
    <source>
        <dbReference type="ARBA" id="ARBA00023136"/>
    </source>
</evidence>
<organism evidence="11 12">
    <name type="scientific">Anaerobium acetethylicum</name>
    <dbReference type="NCBI Taxonomy" id="1619234"/>
    <lineage>
        <taxon>Bacteria</taxon>
        <taxon>Bacillati</taxon>
        <taxon>Bacillota</taxon>
        <taxon>Clostridia</taxon>
        <taxon>Lachnospirales</taxon>
        <taxon>Lachnospiraceae</taxon>
        <taxon>Anaerobium</taxon>
    </lineage>
</organism>
<evidence type="ECO:0000313" key="12">
    <source>
        <dbReference type="Proteomes" id="UP000199315"/>
    </source>
</evidence>
<reference evidence="11 12" key="1">
    <citation type="submission" date="2016-09" db="EMBL/GenBank/DDBJ databases">
        <authorList>
            <person name="Capua I."/>
            <person name="De Benedictis P."/>
            <person name="Joannis T."/>
            <person name="Lombin L.H."/>
            <person name="Cattoli G."/>
        </authorList>
    </citation>
    <scope>NUCLEOTIDE SEQUENCE [LARGE SCALE GENOMIC DNA]</scope>
    <source>
        <strain evidence="11 12">GluBS11</strain>
    </source>
</reference>
<feature type="transmembrane region" description="Helical" evidence="9">
    <location>
        <begin position="134"/>
        <end position="157"/>
    </location>
</feature>
<name>A0A1D3TPT3_9FIRM</name>
<dbReference type="InterPro" id="IPR055348">
    <property type="entry name" value="DctQ"/>
</dbReference>
<comment type="similarity">
    <text evidence="8">Belongs to the TRAP transporter small permease family.</text>
</comment>
<dbReference type="Pfam" id="PF04290">
    <property type="entry name" value="DctQ"/>
    <property type="match status" value="1"/>
</dbReference>
<dbReference type="PANTHER" id="PTHR35011">
    <property type="entry name" value="2,3-DIKETO-L-GULONATE TRAP TRANSPORTER SMALL PERMEASE PROTEIN YIAM"/>
    <property type="match status" value="1"/>
</dbReference>
<evidence type="ECO:0000256" key="1">
    <source>
        <dbReference type="ARBA" id="ARBA00004429"/>
    </source>
</evidence>
<keyword evidence="4" id="KW-0997">Cell inner membrane</keyword>
<keyword evidence="3" id="KW-1003">Cell membrane</keyword>
<dbReference type="STRING" id="1619234.SAMN05421730_10022"/>
<dbReference type="EMBL" id="FMKA01000002">
    <property type="protein sequence ID" value="SCP95545.1"/>
    <property type="molecule type" value="Genomic_DNA"/>
</dbReference>
<evidence type="ECO:0000256" key="9">
    <source>
        <dbReference type="SAM" id="Phobius"/>
    </source>
</evidence>
<dbReference type="GO" id="GO:0022857">
    <property type="term" value="F:transmembrane transporter activity"/>
    <property type="evidence" value="ECO:0007669"/>
    <property type="project" value="TreeGrafter"/>
</dbReference>
<sequence length="173" mass="19280">MKWLVIFLEKKNKLLSALLNLDIVIAGTALVVLVVLTFSGVFMRYVLGAPFTWLEEVQLWCMVWIVYAAAGAAFRTGSHVAIELVVDMLPEAAQNIIEVIISVIVVVVVGYLLIQSIGFVELFVRSGRTTNMLSVPYTLIYGIVPISCVLMLVNFFYAKYREIKGLDSEKEGE</sequence>
<evidence type="ECO:0000256" key="3">
    <source>
        <dbReference type="ARBA" id="ARBA00022475"/>
    </source>
</evidence>